<dbReference type="CDD" id="cd00082">
    <property type="entry name" value="HisKA"/>
    <property type="match status" value="1"/>
</dbReference>
<dbReference type="STRING" id="1266370.NITGR_300008"/>
<dbReference type="InterPro" id="IPR035965">
    <property type="entry name" value="PAS-like_dom_sf"/>
</dbReference>
<dbReference type="AlphaFoldDB" id="M1ZB36"/>
<dbReference type="PROSITE" id="PS50112">
    <property type="entry name" value="PAS"/>
    <property type="match status" value="1"/>
</dbReference>
<dbReference type="InterPro" id="IPR050351">
    <property type="entry name" value="BphY/WalK/GraS-like"/>
</dbReference>
<dbReference type="Proteomes" id="UP000011704">
    <property type="component" value="Unassembled WGS sequence"/>
</dbReference>
<evidence type="ECO:0000256" key="13">
    <source>
        <dbReference type="SAM" id="Phobius"/>
    </source>
</evidence>
<dbReference type="InterPro" id="IPR003660">
    <property type="entry name" value="HAMP_dom"/>
</dbReference>
<evidence type="ECO:0000259" key="14">
    <source>
        <dbReference type="PROSITE" id="PS50109"/>
    </source>
</evidence>
<dbReference type="Gene3D" id="3.30.565.10">
    <property type="entry name" value="Histidine kinase-like ATPase, C-terminal domain"/>
    <property type="match status" value="1"/>
</dbReference>
<keyword evidence="6 17" id="KW-0808">Transferase</keyword>
<dbReference type="SMART" id="SM00388">
    <property type="entry name" value="HisKA"/>
    <property type="match status" value="1"/>
</dbReference>
<dbReference type="Gene3D" id="3.30.450.20">
    <property type="entry name" value="PAS domain"/>
    <property type="match status" value="2"/>
</dbReference>
<dbReference type="CDD" id="cd06225">
    <property type="entry name" value="HAMP"/>
    <property type="match status" value="1"/>
</dbReference>
<dbReference type="OrthoDB" id="9813151at2"/>
<comment type="catalytic activity">
    <reaction evidence="1">
        <text>ATP + protein L-histidine = ADP + protein N-phospho-L-histidine.</text>
        <dbReference type="EC" id="2.7.13.3"/>
    </reaction>
</comment>
<evidence type="ECO:0000256" key="1">
    <source>
        <dbReference type="ARBA" id="ARBA00000085"/>
    </source>
</evidence>
<dbReference type="GO" id="GO:0000155">
    <property type="term" value="F:phosphorelay sensor kinase activity"/>
    <property type="evidence" value="ECO:0007669"/>
    <property type="project" value="InterPro"/>
</dbReference>
<dbReference type="PANTHER" id="PTHR45453:SF1">
    <property type="entry name" value="PHOSPHATE REGULON SENSOR PROTEIN PHOR"/>
    <property type="match status" value="1"/>
</dbReference>
<dbReference type="PROSITE" id="PS50885">
    <property type="entry name" value="HAMP"/>
    <property type="match status" value="1"/>
</dbReference>
<evidence type="ECO:0000256" key="11">
    <source>
        <dbReference type="ARBA" id="ARBA00023136"/>
    </source>
</evidence>
<dbReference type="SUPFAM" id="SSF55874">
    <property type="entry name" value="ATPase domain of HSP90 chaperone/DNA topoisomerase II/histidine kinase"/>
    <property type="match status" value="1"/>
</dbReference>
<evidence type="ECO:0000256" key="4">
    <source>
        <dbReference type="ARBA" id="ARBA00022475"/>
    </source>
</evidence>
<evidence type="ECO:0000313" key="18">
    <source>
        <dbReference type="Proteomes" id="UP000011704"/>
    </source>
</evidence>
<dbReference type="GO" id="GO:0016036">
    <property type="term" value="P:cellular response to phosphate starvation"/>
    <property type="evidence" value="ECO:0007669"/>
    <property type="project" value="TreeGrafter"/>
</dbReference>
<feature type="transmembrane region" description="Helical" evidence="13">
    <location>
        <begin position="12"/>
        <end position="30"/>
    </location>
</feature>
<keyword evidence="8 17" id="KW-0418">Kinase</keyword>
<sequence length="571" mass="63738">MINKTLHHQIYLSYLLITFIALGAIGWYSLSSLHDFLYERTFKDLEARANLVRTQTQDLFQSGQHRRLRQLADELSRAGGMRVTLITKKGKVIADSHRDPLQMDNHATRPEVGQALKGGHGSSQRYSHTLKEDLMYVAVPYRHSGQVTGVVRTALPLTLIHETLEGITYKIALAGLVIALIATPISLFVSRRISRPLLAMKEHAERFAKGDLRSRIHVEGPEDIDNLADALNTMAAQLDDRIRTITAQRNEQEAILASMVEGVIAVDSDEAIISINQSAARFLEVRVEEAQGRSVPEVFRHSQIQQFIREALKSREPVESDLVLDRPDEEHYLQAVGTVLKDAGDTTIGAVIVLNDVTRLRRLENVRRDFVANVSHELRTPITSIKGFVETLLSGALNEPENAERFLQIVAKQADRLNAIINDLLSLSRIEQDSEKEGIVIQKTELRALLETAVQQCNARALGKNIGIEIDCDPALQVALNPPLMEQAVVNLVDNAIKYSGDDTAIRVAAVTAHRQVVVSVKDQGRGIEREHLPRLFERFYRVDKARSRQMGGPDSGLRSSSTSRRRTVAK</sequence>
<accession>M1ZB36</accession>
<dbReference type="SUPFAM" id="SSF55785">
    <property type="entry name" value="PYP-like sensor domain (PAS domain)"/>
    <property type="match status" value="1"/>
</dbReference>
<dbReference type="Gene3D" id="6.10.340.10">
    <property type="match status" value="1"/>
</dbReference>
<keyword evidence="11 13" id="KW-0472">Membrane</keyword>
<dbReference type="SUPFAM" id="SSF47384">
    <property type="entry name" value="Homodimeric domain of signal transducing histidine kinase"/>
    <property type="match status" value="1"/>
</dbReference>
<dbReference type="GO" id="GO:0005886">
    <property type="term" value="C:plasma membrane"/>
    <property type="evidence" value="ECO:0007669"/>
    <property type="project" value="UniProtKB-SubCell"/>
</dbReference>
<dbReference type="NCBIfam" id="TIGR00229">
    <property type="entry name" value="sensory_box"/>
    <property type="match status" value="1"/>
</dbReference>
<keyword evidence="7" id="KW-0547">Nucleotide-binding</keyword>
<dbReference type="FunCoup" id="M1ZB36">
    <property type="interactions" value="525"/>
</dbReference>
<evidence type="ECO:0000256" key="9">
    <source>
        <dbReference type="ARBA" id="ARBA00022840"/>
    </source>
</evidence>
<evidence type="ECO:0000256" key="8">
    <source>
        <dbReference type="ARBA" id="ARBA00022777"/>
    </source>
</evidence>
<dbReference type="EMBL" id="CAQJ01000034">
    <property type="protein sequence ID" value="CCQ90512.1"/>
    <property type="molecule type" value="Genomic_DNA"/>
</dbReference>
<organism evidence="17 18">
    <name type="scientific">Nitrospina gracilis (strain 3/211)</name>
    <dbReference type="NCBI Taxonomy" id="1266370"/>
    <lineage>
        <taxon>Bacteria</taxon>
        <taxon>Pseudomonadati</taxon>
        <taxon>Nitrospinota/Tectimicrobiota group</taxon>
        <taxon>Nitrospinota</taxon>
        <taxon>Nitrospinia</taxon>
        <taxon>Nitrospinales</taxon>
        <taxon>Nitrospinaceae</taxon>
        <taxon>Nitrospina</taxon>
    </lineage>
</organism>
<feature type="domain" description="HAMP" evidence="16">
    <location>
        <begin position="191"/>
        <end position="243"/>
    </location>
</feature>
<dbReference type="Pfam" id="PF00512">
    <property type="entry name" value="HisKA"/>
    <property type="match status" value="1"/>
</dbReference>
<feature type="domain" description="Histidine kinase" evidence="14">
    <location>
        <begin position="373"/>
        <end position="558"/>
    </location>
</feature>
<dbReference type="InterPro" id="IPR003661">
    <property type="entry name" value="HisK_dim/P_dom"/>
</dbReference>
<evidence type="ECO:0000256" key="12">
    <source>
        <dbReference type="SAM" id="MobiDB-lite"/>
    </source>
</evidence>
<dbReference type="Gene3D" id="1.10.287.130">
    <property type="match status" value="1"/>
</dbReference>
<comment type="subcellular location">
    <subcellularLocation>
        <location evidence="2">Cell membrane</location>
    </subcellularLocation>
</comment>
<dbReference type="EC" id="2.7.13.3" evidence="3"/>
<dbReference type="Pfam" id="PF02518">
    <property type="entry name" value="HATPase_c"/>
    <property type="match status" value="1"/>
</dbReference>
<name>M1ZB36_NITG3</name>
<dbReference type="SMART" id="SM00387">
    <property type="entry name" value="HATPase_c"/>
    <property type="match status" value="1"/>
</dbReference>
<dbReference type="PROSITE" id="PS50109">
    <property type="entry name" value="HIS_KIN"/>
    <property type="match status" value="1"/>
</dbReference>
<evidence type="ECO:0000259" key="15">
    <source>
        <dbReference type="PROSITE" id="PS50112"/>
    </source>
</evidence>
<feature type="region of interest" description="Disordered" evidence="12">
    <location>
        <begin position="548"/>
        <end position="571"/>
    </location>
</feature>
<dbReference type="Pfam" id="PF00672">
    <property type="entry name" value="HAMP"/>
    <property type="match status" value="1"/>
</dbReference>
<dbReference type="GO" id="GO:0005524">
    <property type="term" value="F:ATP binding"/>
    <property type="evidence" value="ECO:0007669"/>
    <property type="project" value="UniProtKB-KW"/>
</dbReference>
<dbReference type="CDD" id="cd00075">
    <property type="entry name" value="HATPase"/>
    <property type="match status" value="1"/>
</dbReference>
<evidence type="ECO:0000256" key="2">
    <source>
        <dbReference type="ARBA" id="ARBA00004236"/>
    </source>
</evidence>
<dbReference type="InterPro" id="IPR003594">
    <property type="entry name" value="HATPase_dom"/>
</dbReference>
<keyword evidence="13" id="KW-0812">Transmembrane</keyword>
<gene>
    <name evidence="17" type="ORF">NITGR_300008</name>
</gene>
<dbReference type="PANTHER" id="PTHR45453">
    <property type="entry name" value="PHOSPHATE REGULON SENSOR PROTEIN PHOR"/>
    <property type="match status" value="1"/>
</dbReference>
<evidence type="ECO:0000259" key="16">
    <source>
        <dbReference type="PROSITE" id="PS50885"/>
    </source>
</evidence>
<dbReference type="HOGENOM" id="CLU_000445_89_2_0"/>
<dbReference type="InterPro" id="IPR036097">
    <property type="entry name" value="HisK_dim/P_sf"/>
</dbReference>
<protein>
    <recommendedName>
        <fullName evidence="3">histidine kinase</fullName>
        <ecNumber evidence="3">2.7.13.3</ecNumber>
    </recommendedName>
</protein>
<dbReference type="InParanoid" id="M1ZB36"/>
<proteinExistence type="predicted"/>
<dbReference type="InterPro" id="IPR013656">
    <property type="entry name" value="PAS_4"/>
</dbReference>
<keyword evidence="9" id="KW-0067">ATP-binding</keyword>
<keyword evidence="5" id="KW-0597">Phosphoprotein</keyword>
<evidence type="ECO:0000313" key="17">
    <source>
        <dbReference type="EMBL" id="CCQ90512.1"/>
    </source>
</evidence>
<dbReference type="InterPro" id="IPR005467">
    <property type="entry name" value="His_kinase_dom"/>
</dbReference>
<evidence type="ECO:0000256" key="6">
    <source>
        <dbReference type="ARBA" id="ARBA00022679"/>
    </source>
</evidence>
<dbReference type="InterPro" id="IPR036890">
    <property type="entry name" value="HATPase_C_sf"/>
</dbReference>
<feature type="domain" description="PAS" evidence="15">
    <location>
        <begin position="248"/>
        <end position="321"/>
    </location>
</feature>
<reference evidence="17 18" key="1">
    <citation type="journal article" date="2013" name="Front. Microbiol.">
        <title>The genome of Nitrospina gracilis illuminates the metabolism and evolution of the major marine nitrite oxidizer.</title>
        <authorList>
            <person name="Luecker S."/>
            <person name="Nowka B."/>
            <person name="Rattei T."/>
            <person name="Spieck E."/>
            <person name="and Daims H."/>
        </authorList>
    </citation>
    <scope>NUCLEOTIDE SEQUENCE [LARGE SCALE GENOMIC DNA]</scope>
    <source>
        <strain evidence="17 18">3/211</strain>
    </source>
</reference>
<evidence type="ECO:0000256" key="5">
    <source>
        <dbReference type="ARBA" id="ARBA00022553"/>
    </source>
</evidence>
<comment type="caution">
    <text evidence="17">The sequence shown here is derived from an EMBL/GenBank/DDBJ whole genome shotgun (WGS) entry which is preliminary data.</text>
</comment>
<evidence type="ECO:0000256" key="7">
    <source>
        <dbReference type="ARBA" id="ARBA00022741"/>
    </source>
</evidence>
<evidence type="ECO:0000256" key="3">
    <source>
        <dbReference type="ARBA" id="ARBA00012438"/>
    </source>
</evidence>
<keyword evidence="4" id="KW-1003">Cell membrane</keyword>
<keyword evidence="13" id="KW-1133">Transmembrane helix</keyword>
<feature type="transmembrane region" description="Helical" evidence="13">
    <location>
        <begin position="167"/>
        <end position="190"/>
    </location>
</feature>
<keyword evidence="18" id="KW-1185">Reference proteome</keyword>
<dbReference type="FunFam" id="1.10.287.130:FF:000008">
    <property type="entry name" value="Two-component sensor histidine kinase"/>
    <property type="match status" value="1"/>
</dbReference>
<evidence type="ECO:0000256" key="10">
    <source>
        <dbReference type="ARBA" id="ARBA00023012"/>
    </source>
</evidence>
<dbReference type="SMART" id="SM00091">
    <property type="entry name" value="PAS"/>
    <property type="match status" value="1"/>
</dbReference>
<dbReference type="SUPFAM" id="SSF158472">
    <property type="entry name" value="HAMP domain-like"/>
    <property type="match status" value="1"/>
</dbReference>
<dbReference type="SMART" id="SM00304">
    <property type="entry name" value="HAMP"/>
    <property type="match status" value="1"/>
</dbReference>
<dbReference type="Pfam" id="PF08448">
    <property type="entry name" value="PAS_4"/>
    <property type="match status" value="1"/>
</dbReference>
<dbReference type="GO" id="GO:0004721">
    <property type="term" value="F:phosphoprotein phosphatase activity"/>
    <property type="evidence" value="ECO:0007669"/>
    <property type="project" value="TreeGrafter"/>
</dbReference>
<keyword evidence="10" id="KW-0902">Two-component regulatory system</keyword>
<dbReference type="InterPro" id="IPR000014">
    <property type="entry name" value="PAS"/>
</dbReference>
<dbReference type="CDD" id="cd00130">
    <property type="entry name" value="PAS"/>
    <property type="match status" value="1"/>
</dbReference>